<protein>
    <recommendedName>
        <fullName evidence="5">Lipoprotein</fullName>
    </recommendedName>
</protein>
<name>A0ABN2LUA0_9MICO</name>
<evidence type="ECO:0000256" key="2">
    <source>
        <dbReference type="SAM" id="SignalP"/>
    </source>
</evidence>
<dbReference type="RefSeq" id="WP_344292392.1">
    <property type="nucleotide sequence ID" value="NZ_BAAANJ010000001.1"/>
</dbReference>
<dbReference type="Proteomes" id="UP001500002">
    <property type="component" value="Unassembled WGS sequence"/>
</dbReference>
<comment type="caution">
    <text evidence="3">The sequence shown here is derived from an EMBL/GenBank/DDBJ whole genome shotgun (WGS) entry which is preliminary data.</text>
</comment>
<dbReference type="InterPro" id="IPR046732">
    <property type="entry name" value="DUF6624"/>
</dbReference>
<evidence type="ECO:0008006" key="5">
    <source>
        <dbReference type="Google" id="ProtNLM"/>
    </source>
</evidence>
<feature type="signal peptide" evidence="2">
    <location>
        <begin position="1"/>
        <end position="28"/>
    </location>
</feature>
<evidence type="ECO:0000313" key="4">
    <source>
        <dbReference type="Proteomes" id="UP001500002"/>
    </source>
</evidence>
<gene>
    <name evidence="3" type="ORF">GCM10009749_01420</name>
</gene>
<proteinExistence type="predicted"/>
<feature type="chain" id="PRO_5045588224" description="Lipoprotein" evidence="2">
    <location>
        <begin position="29"/>
        <end position="217"/>
    </location>
</feature>
<accession>A0ABN2LUA0</accession>
<dbReference type="EMBL" id="BAAANJ010000001">
    <property type="protein sequence ID" value="GAA1797591.1"/>
    <property type="molecule type" value="Genomic_DNA"/>
</dbReference>
<dbReference type="PROSITE" id="PS51257">
    <property type="entry name" value="PROKAR_LIPOPROTEIN"/>
    <property type="match status" value="1"/>
</dbReference>
<keyword evidence="2" id="KW-0732">Signal</keyword>
<reference evidence="3 4" key="1">
    <citation type="journal article" date="2019" name="Int. J. Syst. Evol. Microbiol.">
        <title>The Global Catalogue of Microorganisms (GCM) 10K type strain sequencing project: providing services to taxonomists for standard genome sequencing and annotation.</title>
        <authorList>
            <consortium name="The Broad Institute Genomics Platform"/>
            <consortium name="The Broad Institute Genome Sequencing Center for Infectious Disease"/>
            <person name="Wu L."/>
            <person name="Ma J."/>
        </authorList>
    </citation>
    <scope>NUCLEOTIDE SEQUENCE [LARGE SCALE GENOMIC DNA]</scope>
    <source>
        <strain evidence="3 4">JCM 14322</strain>
    </source>
</reference>
<feature type="region of interest" description="Disordered" evidence="1">
    <location>
        <begin position="31"/>
        <end position="51"/>
    </location>
</feature>
<evidence type="ECO:0000313" key="3">
    <source>
        <dbReference type="EMBL" id="GAA1797591.1"/>
    </source>
</evidence>
<dbReference type="Pfam" id="PF20329">
    <property type="entry name" value="DUF6624"/>
    <property type="match status" value="1"/>
</dbReference>
<evidence type="ECO:0000256" key="1">
    <source>
        <dbReference type="SAM" id="MobiDB-lite"/>
    </source>
</evidence>
<sequence length="217" mass="22165">MRAAVVACRVAAVVVVAGLALTGCTTGAGVPTSAPVSSAASSAPPLMPAGADPDGALRAELLAMLERDQAGRTGGVDEEGDARRIARLAEIIDEHGWPTVSAVGEEAATAAWAIAQHADLDPEFQQRALELLELAVEEGEGSAGDLAYLTDRVATNAGQPQTYGTQIGCGAEGPVPGVPIENEATVDERRARAGLPPIAEYYAELEKICAEDVPPTG</sequence>
<keyword evidence="4" id="KW-1185">Reference proteome</keyword>
<organism evidence="3 4">
    <name type="scientific">Agromyces neolithicus</name>
    <dbReference type="NCBI Taxonomy" id="269420"/>
    <lineage>
        <taxon>Bacteria</taxon>
        <taxon>Bacillati</taxon>
        <taxon>Actinomycetota</taxon>
        <taxon>Actinomycetes</taxon>
        <taxon>Micrococcales</taxon>
        <taxon>Microbacteriaceae</taxon>
        <taxon>Agromyces</taxon>
    </lineage>
</organism>